<dbReference type="AlphaFoldDB" id="A0A397GT75"/>
<evidence type="ECO:0000313" key="2">
    <source>
        <dbReference type="Proteomes" id="UP000266861"/>
    </source>
</evidence>
<keyword evidence="2" id="KW-1185">Reference proteome</keyword>
<dbReference type="Proteomes" id="UP000266861">
    <property type="component" value="Unassembled WGS sequence"/>
</dbReference>
<evidence type="ECO:0000313" key="1">
    <source>
        <dbReference type="EMBL" id="RHZ51260.1"/>
    </source>
</evidence>
<protein>
    <submittedName>
        <fullName evidence="1">Uncharacterized protein</fullName>
    </submittedName>
</protein>
<name>A0A397GT75_9GLOM</name>
<organism evidence="1 2">
    <name type="scientific">Diversispora epigaea</name>
    <dbReference type="NCBI Taxonomy" id="1348612"/>
    <lineage>
        <taxon>Eukaryota</taxon>
        <taxon>Fungi</taxon>
        <taxon>Fungi incertae sedis</taxon>
        <taxon>Mucoromycota</taxon>
        <taxon>Glomeromycotina</taxon>
        <taxon>Glomeromycetes</taxon>
        <taxon>Diversisporales</taxon>
        <taxon>Diversisporaceae</taxon>
        <taxon>Diversispora</taxon>
    </lineage>
</organism>
<reference evidence="1 2" key="1">
    <citation type="submission" date="2018-08" db="EMBL/GenBank/DDBJ databases">
        <title>Genome and evolution of the arbuscular mycorrhizal fungus Diversispora epigaea (formerly Glomus versiforme) and its bacterial endosymbionts.</title>
        <authorList>
            <person name="Sun X."/>
            <person name="Fei Z."/>
            <person name="Harrison M."/>
        </authorList>
    </citation>
    <scope>NUCLEOTIDE SEQUENCE [LARGE SCALE GENOMIC DNA]</scope>
    <source>
        <strain evidence="1 2">IT104</strain>
    </source>
</reference>
<dbReference type="EMBL" id="PQFF01000420">
    <property type="protein sequence ID" value="RHZ51260.1"/>
    <property type="molecule type" value="Genomic_DNA"/>
</dbReference>
<proteinExistence type="predicted"/>
<sequence>MSENHIKTIVKPNISAQLFKIILNEIINIENLETKIIYELMIVANESELKELLEKIGKLPNIREKVKPYREILGKNLWKDLNQHLLFPNQPVKSLVLPARIISTPELPPKVMQHFQLSSMKNI</sequence>
<dbReference type="OrthoDB" id="2473514at2759"/>
<comment type="caution">
    <text evidence="1">The sequence shown here is derived from an EMBL/GenBank/DDBJ whole genome shotgun (WGS) entry which is preliminary data.</text>
</comment>
<gene>
    <name evidence="1" type="ORF">Glove_481g17</name>
</gene>
<accession>A0A397GT75</accession>